<keyword evidence="3" id="KW-0119">Carbohydrate metabolism</keyword>
<evidence type="ECO:0000313" key="5">
    <source>
        <dbReference type="Proteomes" id="UP000663791"/>
    </source>
</evidence>
<dbReference type="PANTHER" id="PTHR34876">
    <property type="match status" value="1"/>
</dbReference>
<dbReference type="EC" id="3.2.1.-" evidence="3"/>
<keyword evidence="3" id="KW-0326">Glycosidase</keyword>
<proteinExistence type="inferred from homology"/>
<dbReference type="GO" id="GO:0030245">
    <property type="term" value="P:cellulose catabolic process"/>
    <property type="evidence" value="ECO:0007669"/>
    <property type="project" value="UniProtKB-KW"/>
</dbReference>
<dbReference type="Proteomes" id="UP000663791">
    <property type="component" value="Unassembled WGS sequence"/>
</dbReference>
<keyword evidence="3" id="KW-0732">Signal</keyword>
<feature type="binding site" evidence="2">
    <location>
        <position position="292"/>
    </location>
    <ligand>
        <name>substrate</name>
    </ligand>
</feature>
<evidence type="ECO:0000313" key="4">
    <source>
        <dbReference type="EMBL" id="MBM9461429.1"/>
    </source>
</evidence>
<feature type="active site" description="Proton donor" evidence="1">
    <location>
        <position position="151"/>
    </location>
</feature>
<dbReference type="RefSeq" id="WP_205292749.1">
    <property type="nucleotide sequence ID" value="NZ_CP074406.1"/>
</dbReference>
<dbReference type="SUPFAM" id="SSF51989">
    <property type="entry name" value="Glycosyl hydrolases family 6, cellulases"/>
    <property type="match status" value="1"/>
</dbReference>
<evidence type="ECO:0000256" key="3">
    <source>
        <dbReference type="RuleBase" id="RU361186"/>
    </source>
</evidence>
<feature type="signal peptide" evidence="3">
    <location>
        <begin position="1"/>
        <end position="26"/>
    </location>
</feature>
<feature type="binding site" evidence="2">
    <location>
        <position position="219"/>
    </location>
    <ligand>
        <name>substrate</name>
    </ligand>
</feature>
<comment type="caution">
    <text evidence="4">The sequence shown here is derived from an EMBL/GenBank/DDBJ whole genome shotgun (WGS) entry which is preliminary data.</text>
</comment>
<evidence type="ECO:0000256" key="1">
    <source>
        <dbReference type="PIRSR" id="PIRSR001100-1"/>
    </source>
</evidence>
<feature type="binding site" evidence="2">
    <location>
        <position position="265"/>
    </location>
    <ligand>
        <name>substrate</name>
    </ligand>
</feature>
<protein>
    <recommendedName>
        <fullName evidence="3">Glucanase</fullName>
        <ecNumber evidence="3">3.2.1.-</ecNumber>
    </recommendedName>
</protein>
<dbReference type="Gene3D" id="3.20.20.40">
    <property type="entry name" value="1, 4-beta cellobiohydrolase"/>
    <property type="match status" value="1"/>
</dbReference>
<feature type="binding site" evidence="2">
    <location>
        <position position="189"/>
    </location>
    <ligand>
        <name>substrate</name>
    </ligand>
</feature>
<feature type="binding site" evidence="2">
    <location>
        <position position="296"/>
    </location>
    <ligand>
        <name>substrate</name>
    </ligand>
</feature>
<feature type="binding site" evidence="2">
    <location>
        <position position="192"/>
    </location>
    <ligand>
        <name>substrate</name>
    </ligand>
</feature>
<dbReference type="PANTHER" id="PTHR34876:SF4">
    <property type="entry name" value="1,4-BETA-D-GLUCAN CELLOBIOHYDROLASE C-RELATED"/>
    <property type="match status" value="1"/>
</dbReference>
<dbReference type="GO" id="GO:0004553">
    <property type="term" value="F:hydrolase activity, hydrolyzing O-glycosyl compounds"/>
    <property type="evidence" value="ECO:0007669"/>
    <property type="project" value="InterPro"/>
</dbReference>
<comment type="similarity">
    <text evidence="3">Belongs to the glycosyl hydrolase family 6.</text>
</comment>
<feature type="chain" id="PRO_5038156727" description="Glucanase" evidence="3">
    <location>
        <begin position="27"/>
        <end position="324"/>
    </location>
</feature>
<feature type="active site" description="Proton acceptor" evidence="1">
    <location>
        <position position="298"/>
    </location>
</feature>
<keyword evidence="5" id="KW-1185">Reference proteome</keyword>
<dbReference type="AlphaFoldDB" id="A0A938Y912"/>
<dbReference type="EMBL" id="JAERTX010000017">
    <property type="protein sequence ID" value="MBM9461429.1"/>
    <property type="molecule type" value="Genomic_DNA"/>
</dbReference>
<dbReference type="Pfam" id="PF01341">
    <property type="entry name" value="Glyco_hydro_6"/>
    <property type="match status" value="1"/>
</dbReference>
<dbReference type="PIRSF" id="PIRSF001100">
    <property type="entry name" value="Beta_cellobiohydrolase"/>
    <property type="match status" value="1"/>
</dbReference>
<feature type="binding site" evidence="2">
    <location>
        <position position="68"/>
    </location>
    <ligand>
        <name>substrate</name>
    </ligand>
</feature>
<reference evidence="4" key="1">
    <citation type="submission" date="2021-01" db="EMBL/GenBank/DDBJ databases">
        <title>Novel species in genus Nocardioides.</title>
        <authorList>
            <person name="Zhang G."/>
        </authorList>
    </citation>
    <scope>NUCLEOTIDE SEQUENCE</scope>
    <source>
        <strain evidence="4">Zg-536</strain>
    </source>
</reference>
<dbReference type="PRINTS" id="PR00733">
    <property type="entry name" value="GLHYDRLASE6"/>
</dbReference>
<gene>
    <name evidence="4" type="ORF">JK386_16115</name>
</gene>
<organism evidence="4 5">
    <name type="scientific">Nocardioides faecalis</name>
    <dbReference type="NCBI Taxonomy" id="2803858"/>
    <lineage>
        <taxon>Bacteria</taxon>
        <taxon>Bacillati</taxon>
        <taxon>Actinomycetota</taxon>
        <taxon>Actinomycetes</taxon>
        <taxon>Propionibacteriales</taxon>
        <taxon>Nocardioidaceae</taxon>
        <taxon>Nocardioides</taxon>
    </lineage>
</organism>
<keyword evidence="3" id="KW-0624">Polysaccharide degradation</keyword>
<dbReference type="InterPro" id="IPR016288">
    <property type="entry name" value="Beta_cellobiohydrolase"/>
</dbReference>
<keyword evidence="3" id="KW-0136">Cellulose degradation</keyword>
<sequence>MTRVLAAPAAVLAVLLALLAPVGSLAEPAEAAPRSTAPFYRDPAASAVSAARTDPRFAMLAAQPTAVWLTDGYVVGDPDPYRNVRTVTAAHLARAAAQRRPAVLVLYAVPQRDCSGGGLRNHGTYRAWVRQVAKAVRTARGATPWIIVEPDALPMLGACAGQGDRLGSLRFAAKVLARAGARVYLDAGHSSWHTPRAMAKRLVRAGAKHARGFSTNVANFRATSAEQAYGVAVRKELRRLKVKRARFVIDTSRNGSPSAVRPGEWCNPRGARVGPAPKVIGRGGLDARLWVKPPGESDGVCAPGDVPGGQWSSVAALRLLGLAT</sequence>
<keyword evidence="3 4" id="KW-0378">Hydrolase</keyword>
<evidence type="ECO:0000256" key="2">
    <source>
        <dbReference type="PIRSR" id="PIRSR001100-2"/>
    </source>
</evidence>
<accession>A0A938Y912</accession>
<dbReference type="InterPro" id="IPR036434">
    <property type="entry name" value="Beta_cellobiohydrolase_sf"/>
</dbReference>
<name>A0A938Y912_9ACTN</name>